<feature type="region of interest" description="Disordered" evidence="5">
    <location>
        <begin position="50"/>
        <end position="95"/>
    </location>
</feature>
<keyword evidence="2 4" id="KW-0479">Metal-binding</keyword>
<dbReference type="Pfam" id="PF06537">
    <property type="entry name" value="DHOR"/>
    <property type="match status" value="1"/>
</dbReference>
<feature type="compositionally biased region" description="Low complexity" evidence="5">
    <location>
        <begin position="50"/>
        <end position="63"/>
    </location>
</feature>
<feature type="domain" description="Cytochrome c" evidence="7">
    <location>
        <begin position="655"/>
        <end position="790"/>
    </location>
</feature>
<dbReference type="PROSITE" id="PS51257">
    <property type="entry name" value="PROKAR_LIPOPROTEIN"/>
    <property type="match status" value="1"/>
</dbReference>
<evidence type="ECO:0000256" key="5">
    <source>
        <dbReference type="SAM" id="MobiDB-lite"/>
    </source>
</evidence>
<evidence type="ECO:0000256" key="3">
    <source>
        <dbReference type="ARBA" id="ARBA00023004"/>
    </source>
</evidence>
<dbReference type="EMBL" id="JAUKVY010000033">
    <property type="protein sequence ID" value="MDO1536927.1"/>
    <property type="molecule type" value="Genomic_DNA"/>
</dbReference>
<keyword evidence="6" id="KW-0732">Signal</keyword>
<keyword evidence="3 4" id="KW-0408">Iron</keyword>
<comment type="caution">
    <text evidence="8">The sequence shown here is derived from an EMBL/GenBank/DDBJ whole genome shotgun (WGS) entry which is preliminary data.</text>
</comment>
<dbReference type="InterPro" id="IPR010538">
    <property type="entry name" value="DHOR"/>
</dbReference>
<feature type="signal peptide" evidence="6">
    <location>
        <begin position="1"/>
        <end position="31"/>
    </location>
</feature>
<proteinExistence type="predicted"/>
<feature type="chain" id="PRO_5045369978" evidence="6">
    <location>
        <begin position="32"/>
        <end position="790"/>
    </location>
</feature>
<dbReference type="SUPFAM" id="SSF46626">
    <property type="entry name" value="Cytochrome c"/>
    <property type="match status" value="1"/>
</dbReference>
<organism evidence="8 9">
    <name type="scientific">Variovorax ginsengisoli</name>
    <dbReference type="NCBI Taxonomy" id="363844"/>
    <lineage>
        <taxon>Bacteria</taxon>
        <taxon>Pseudomonadati</taxon>
        <taxon>Pseudomonadota</taxon>
        <taxon>Betaproteobacteria</taxon>
        <taxon>Burkholderiales</taxon>
        <taxon>Comamonadaceae</taxon>
        <taxon>Variovorax</taxon>
    </lineage>
</organism>
<dbReference type="PANTHER" id="PTHR30600">
    <property type="entry name" value="CYTOCHROME C PEROXIDASE-RELATED"/>
    <property type="match status" value="1"/>
</dbReference>
<accession>A0ABT8SFI4</accession>
<dbReference type="InterPro" id="IPR051395">
    <property type="entry name" value="Cytochrome_c_Peroxidase/MauG"/>
</dbReference>
<keyword evidence="9" id="KW-1185">Reference proteome</keyword>
<keyword evidence="1 4" id="KW-0349">Heme</keyword>
<dbReference type="PANTHER" id="PTHR30600:SF4">
    <property type="entry name" value="CYTOCHROME C DOMAIN-CONTAINING PROTEIN"/>
    <property type="match status" value="1"/>
</dbReference>
<evidence type="ECO:0000259" key="7">
    <source>
        <dbReference type="PROSITE" id="PS51007"/>
    </source>
</evidence>
<evidence type="ECO:0000313" key="9">
    <source>
        <dbReference type="Proteomes" id="UP001169027"/>
    </source>
</evidence>
<evidence type="ECO:0000256" key="1">
    <source>
        <dbReference type="ARBA" id="ARBA00022617"/>
    </source>
</evidence>
<evidence type="ECO:0000256" key="6">
    <source>
        <dbReference type="SAM" id="SignalP"/>
    </source>
</evidence>
<reference evidence="8" key="1">
    <citation type="submission" date="2023-06" db="EMBL/GenBank/DDBJ databases">
        <authorList>
            <person name="Jiang Y."/>
            <person name="Liu Q."/>
        </authorList>
    </citation>
    <scope>NUCLEOTIDE SEQUENCE</scope>
    <source>
        <strain evidence="8">CGMCC 1.12090</strain>
    </source>
</reference>
<dbReference type="InterPro" id="IPR009056">
    <property type="entry name" value="Cyt_c-like_dom"/>
</dbReference>
<evidence type="ECO:0000313" key="8">
    <source>
        <dbReference type="EMBL" id="MDO1536927.1"/>
    </source>
</evidence>
<dbReference type="InterPro" id="IPR036909">
    <property type="entry name" value="Cyt_c-like_dom_sf"/>
</dbReference>
<name>A0ABT8SFI4_9BURK</name>
<sequence length="790" mass="84807">MNKKNLDVGRPPSLITVSLACLFMAAATLSACGGGSGGSSAAIAATALSSSAGTPSPSAPAESAPDEPRNLGTDIDTPNPVPPSPPLPPTQPVSVDASLGITSFYPLFAAGSPMTEQIQYRGPDGTLVTLMGMRPTERHARERGEPWTAPDEGPGRYLTFPSAYFQNRTYGIEIRDHVPAGKQLIEMTLIVNDGTFDGTTFSLFRNSNDEGVRDYGWSLNTGFNNPTMGGNPICMAGSRDCKIDFDSYWDVPKGQPHRALKMGDVIELSPAERLERYGDGMHAGEPVADSLKGKAVVDGAGSRYYSFEQLYVVGQGLVPWYGVAPRLNSAPLPDATLLGGSTSLSYNYSEEPMRVFQQMSNNIGIVNAKRFVQGRRLFHSSFLDGRHSEHPDDNPVFAAHVNQLGPRFNQEGCIACHTLNGRSVVSGVGVRLDSMAVLTAAGASTGANPLPDAAYGVNVQQRSRDANASDLSVSVQSYDTTLYTLPDGEKVGLQKPVYAFKGPVPAKFSVRQAAQVVGMGLIEAIDESTILALADPTDRDGDGVRGVPNWVTNPETGKVHLGRYGWKASKATLRQQIGDALLKDMGVTSPVFPSRDCQRLDPGCRNATGATAISETEIQRLSDYLSLLAVPAQRSLRSGFPDDTRVSPEHDVNPDQINRGKALFAQAQCVACHTPQMKTGANHPFAELRNQTIHPYTNLLLHDMGPGLADTLPEGKATSSMWRTAPLWGLGSLKYVQGSEQNARYLHDGRARTLMEAIVWHGGEAAASRARFEEMSKDERTAVIAFLSSL</sequence>
<dbReference type="Proteomes" id="UP001169027">
    <property type="component" value="Unassembled WGS sequence"/>
</dbReference>
<dbReference type="Gene3D" id="1.10.760.10">
    <property type="entry name" value="Cytochrome c-like domain"/>
    <property type="match status" value="1"/>
</dbReference>
<evidence type="ECO:0000256" key="2">
    <source>
        <dbReference type="ARBA" id="ARBA00022723"/>
    </source>
</evidence>
<feature type="compositionally biased region" description="Pro residues" evidence="5">
    <location>
        <begin position="79"/>
        <end position="91"/>
    </location>
</feature>
<evidence type="ECO:0000256" key="4">
    <source>
        <dbReference type="PROSITE-ProRule" id="PRU00433"/>
    </source>
</evidence>
<dbReference type="PROSITE" id="PS51007">
    <property type="entry name" value="CYTC"/>
    <property type="match status" value="1"/>
</dbReference>
<gene>
    <name evidence="8" type="ORF">Q2T77_32120</name>
</gene>
<protein>
    <submittedName>
        <fullName evidence="8">Di-heme oxidoredictase family protein</fullName>
    </submittedName>
</protein>
<dbReference type="RefSeq" id="WP_301815142.1">
    <property type="nucleotide sequence ID" value="NZ_JAUJZH010000033.1"/>
</dbReference>